<dbReference type="InterPro" id="IPR000719">
    <property type="entry name" value="Prot_kinase_dom"/>
</dbReference>
<keyword evidence="4" id="KW-0732">Signal</keyword>
<dbReference type="PANTHER" id="PTHR43289">
    <property type="entry name" value="MITOGEN-ACTIVATED PROTEIN KINASE KINASE KINASE 20-RELATED"/>
    <property type="match status" value="1"/>
</dbReference>
<evidence type="ECO:0000256" key="5">
    <source>
        <dbReference type="ARBA" id="ARBA00022741"/>
    </source>
</evidence>
<dbReference type="GO" id="GO:0005524">
    <property type="term" value="F:ATP binding"/>
    <property type="evidence" value="ECO:0007669"/>
    <property type="project" value="UniProtKB-UniRule"/>
</dbReference>
<keyword evidence="6" id="KW-0418">Kinase</keyword>
<evidence type="ECO:0000256" key="4">
    <source>
        <dbReference type="ARBA" id="ARBA00022729"/>
    </source>
</evidence>
<dbReference type="PROSITE" id="PS50011">
    <property type="entry name" value="PROTEIN_KINASE_DOM"/>
    <property type="match status" value="1"/>
</dbReference>
<dbReference type="Gene3D" id="1.10.510.10">
    <property type="entry name" value="Transferase(Phosphotransferase) domain 1"/>
    <property type="match status" value="1"/>
</dbReference>
<evidence type="ECO:0000313" key="12">
    <source>
        <dbReference type="Proteomes" id="UP000245507"/>
    </source>
</evidence>
<feature type="region of interest" description="Disordered" evidence="9">
    <location>
        <begin position="407"/>
        <end position="428"/>
    </location>
</feature>
<sequence length="730" mass="76843">MQIPQPGTVLGQYRIERLIGQGGMGVVYAATDTRLGREVALKVITGPLASNEEFRRRFHHEALAMSRVQSPWVVQVHDHDELDGYPYIVTQFVAGTDLGSLVEQQQRLTARRALRLCAQVARGLDDVHRAGVLHRDVKPGNVLLSDPGTPHERAFLCDFGIATSDAASHHTATGMVAGTWAYLAPERTLGSPAVPASDLYAVGCMLWTCLTGSTPYTGTEVEMAIAHASAPIPQLPDDGETVRGLNALLTRVMAKDPKQRHADGAALAAEMEALAATASDEPVRAPVAAAPPTAVRSSSPGSHGSPPPPPPAAPAAPTEAARPAGPSPRRRRWPLVVGGIVALALVGGLATWAGLAARDDDEPGGAKGDPKPVELVSGDLTGDGLGDVVAQVRANAFEAEASGTGTVTSLASTGTTLGEPKDHGTEAGRPLLGDVDGDGRMDQVWFTAQDGAGTYKLRVIPGDGSIWEHPQTLTATVEWDVLTPYLADVDGDGSDDLLFANSYLDDGSLVTMYASLAGDESFAKPELVLDLGRTEDPITGVGDLDGDGDDDLFRATNTHRGNRITGVELQPFVNDDGSFSAEEPLRPDVDTWGVGWFMAGDVDDDGADEVVVTNGRRGSVGVVELDADEGRFGDVTEWLPGRGTDEEWEQEVFDRGAPAFEQSLSDVDGDGDDDLVSTRERDGALQIGVAVSDGESFAPFGEDVWGTITSCPLEGCGLIRLVVNVEPSIL</sequence>
<evidence type="ECO:0000256" key="1">
    <source>
        <dbReference type="ARBA" id="ARBA00012513"/>
    </source>
</evidence>
<dbReference type="InterPro" id="IPR011009">
    <property type="entry name" value="Kinase-like_dom_sf"/>
</dbReference>
<feature type="compositionally biased region" description="Low complexity" evidence="9">
    <location>
        <begin position="278"/>
        <end position="304"/>
    </location>
</feature>
<dbReference type="SUPFAM" id="SSF56112">
    <property type="entry name" value="Protein kinase-like (PK-like)"/>
    <property type="match status" value="1"/>
</dbReference>
<name>A0A316TBI6_9ACTN</name>
<evidence type="ECO:0000313" key="11">
    <source>
        <dbReference type="EMBL" id="PWN01098.1"/>
    </source>
</evidence>
<dbReference type="PROSITE" id="PS00107">
    <property type="entry name" value="PROTEIN_KINASE_ATP"/>
    <property type="match status" value="1"/>
</dbReference>
<feature type="binding site" evidence="8">
    <location>
        <position position="42"/>
    </location>
    <ligand>
        <name>ATP</name>
        <dbReference type="ChEBI" id="CHEBI:30616"/>
    </ligand>
</feature>
<dbReference type="Pfam" id="PF13517">
    <property type="entry name" value="FG-GAP_3"/>
    <property type="match status" value="1"/>
</dbReference>
<dbReference type="InterPro" id="IPR028994">
    <property type="entry name" value="Integrin_alpha_N"/>
</dbReference>
<feature type="compositionally biased region" description="Pro residues" evidence="9">
    <location>
        <begin position="305"/>
        <end position="314"/>
    </location>
</feature>
<feature type="compositionally biased region" description="Low complexity" evidence="9">
    <location>
        <begin position="315"/>
        <end position="324"/>
    </location>
</feature>
<dbReference type="Gene3D" id="3.30.200.20">
    <property type="entry name" value="Phosphorylase Kinase, domain 1"/>
    <property type="match status" value="1"/>
</dbReference>
<dbReference type="PANTHER" id="PTHR43289:SF6">
    <property type="entry name" value="SERINE_THREONINE-PROTEIN KINASE NEKL-3"/>
    <property type="match status" value="1"/>
</dbReference>
<dbReference type="RefSeq" id="WP_109697023.1">
    <property type="nucleotide sequence ID" value="NZ_QGDD01000011.1"/>
</dbReference>
<dbReference type="Proteomes" id="UP000245507">
    <property type="component" value="Unassembled WGS sequence"/>
</dbReference>
<evidence type="ECO:0000256" key="9">
    <source>
        <dbReference type="SAM" id="MobiDB-lite"/>
    </source>
</evidence>
<dbReference type="SUPFAM" id="SSF69318">
    <property type="entry name" value="Integrin alpha N-terminal domain"/>
    <property type="match status" value="1"/>
</dbReference>
<evidence type="ECO:0000256" key="7">
    <source>
        <dbReference type="ARBA" id="ARBA00022840"/>
    </source>
</evidence>
<feature type="region of interest" description="Disordered" evidence="9">
    <location>
        <begin position="278"/>
        <end position="331"/>
    </location>
</feature>
<organism evidence="11 12">
    <name type="scientific">Nocardioides silvaticus</name>
    <dbReference type="NCBI Taxonomy" id="2201891"/>
    <lineage>
        <taxon>Bacteria</taxon>
        <taxon>Bacillati</taxon>
        <taxon>Actinomycetota</taxon>
        <taxon>Actinomycetes</taxon>
        <taxon>Propionibacteriales</taxon>
        <taxon>Nocardioidaceae</taxon>
        <taxon>Nocardioides</taxon>
    </lineage>
</organism>
<keyword evidence="12" id="KW-1185">Reference proteome</keyword>
<dbReference type="SMART" id="SM00220">
    <property type="entry name" value="S_TKc"/>
    <property type="match status" value="1"/>
</dbReference>
<dbReference type="GO" id="GO:0004674">
    <property type="term" value="F:protein serine/threonine kinase activity"/>
    <property type="evidence" value="ECO:0007669"/>
    <property type="project" value="UniProtKB-KW"/>
</dbReference>
<feature type="domain" description="Protein kinase" evidence="10">
    <location>
        <begin position="13"/>
        <end position="274"/>
    </location>
</feature>
<keyword evidence="7 8" id="KW-0067">ATP-binding</keyword>
<protein>
    <recommendedName>
        <fullName evidence="1">non-specific serine/threonine protein kinase</fullName>
        <ecNumber evidence="1">2.7.11.1</ecNumber>
    </recommendedName>
</protein>
<evidence type="ECO:0000256" key="6">
    <source>
        <dbReference type="ARBA" id="ARBA00022777"/>
    </source>
</evidence>
<accession>A0A316TBI6</accession>
<evidence type="ECO:0000256" key="3">
    <source>
        <dbReference type="ARBA" id="ARBA00022679"/>
    </source>
</evidence>
<dbReference type="InterPro" id="IPR017441">
    <property type="entry name" value="Protein_kinase_ATP_BS"/>
</dbReference>
<dbReference type="PROSITE" id="PS00108">
    <property type="entry name" value="PROTEIN_KINASE_ST"/>
    <property type="match status" value="1"/>
</dbReference>
<evidence type="ECO:0000259" key="10">
    <source>
        <dbReference type="PROSITE" id="PS50011"/>
    </source>
</evidence>
<dbReference type="EC" id="2.7.11.1" evidence="1"/>
<dbReference type="EMBL" id="QGDD01000011">
    <property type="protein sequence ID" value="PWN01098.1"/>
    <property type="molecule type" value="Genomic_DNA"/>
</dbReference>
<comment type="caution">
    <text evidence="11">The sequence shown here is derived from an EMBL/GenBank/DDBJ whole genome shotgun (WGS) entry which is preliminary data.</text>
</comment>
<evidence type="ECO:0000256" key="2">
    <source>
        <dbReference type="ARBA" id="ARBA00022527"/>
    </source>
</evidence>
<gene>
    <name evidence="11" type="ORF">DJ010_19795</name>
</gene>
<keyword evidence="2" id="KW-0723">Serine/threonine-protein kinase</keyword>
<proteinExistence type="predicted"/>
<dbReference type="Pfam" id="PF00069">
    <property type="entry name" value="Pkinase"/>
    <property type="match status" value="1"/>
</dbReference>
<evidence type="ECO:0000256" key="8">
    <source>
        <dbReference type="PROSITE-ProRule" id="PRU10141"/>
    </source>
</evidence>
<dbReference type="InterPro" id="IPR013517">
    <property type="entry name" value="FG-GAP"/>
</dbReference>
<reference evidence="11 12" key="1">
    <citation type="submission" date="2018-05" db="EMBL/GenBank/DDBJ databases">
        <title>Nocardioides silvaticus genome.</title>
        <authorList>
            <person name="Li C."/>
            <person name="Wang G."/>
        </authorList>
    </citation>
    <scope>NUCLEOTIDE SEQUENCE [LARGE SCALE GENOMIC DNA]</scope>
    <source>
        <strain evidence="11 12">CCTCC AB 2018079</strain>
    </source>
</reference>
<keyword evidence="5 8" id="KW-0547">Nucleotide-binding</keyword>
<feature type="compositionally biased region" description="Polar residues" evidence="9">
    <location>
        <begin position="407"/>
        <end position="416"/>
    </location>
</feature>
<dbReference type="Gene3D" id="2.130.10.130">
    <property type="entry name" value="Integrin alpha, N-terminal"/>
    <property type="match status" value="1"/>
</dbReference>
<dbReference type="OrthoDB" id="9762169at2"/>
<dbReference type="AlphaFoldDB" id="A0A316TBI6"/>
<dbReference type="CDD" id="cd14014">
    <property type="entry name" value="STKc_PknB_like"/>
    <property type="match status" value="1"/>
</dbReference>
<keyword evidence="3" id="KW-0808">Transferase</keyword>
<dbReference type="InterPro" id="IPR008271">
    <property type="entry name" value="Ser/Thr_kinase_AS"/>
</dbReference>